<name>A0A7J7KBW5_BUGNE</name>
<dbReference type="EMBL" id="VXIV02000775">
    <property type="protein sequence ID" value="KAF6036119.1"/>
    <property type="molecule type" value="Genomic_DNA"/>
</dbReference>
<evidence type="ECO:0000259" key="1">
    <source>
        <dbReference type="Pfam" id="PF00078"/>
    </source>
</evidence>
<keyword evidence="3" id="KW-1185">Reference proteome</keyword>
<sequence>MELCTEKLDSNTNYEFKNGAAITFMAYTDDKVLFSKTESGLQQNFKIFEEQLALCGLRINYKKSAFLGMNSKSRHEQQKKEAVILHNSVDGKGLAYHPTCPKVHQWIRTANHSWLTGRDFIRAVHLKHNLLPSGMMLSRLSSAHSRSCPVCVNAPNTVAHILQQCPRSHGARIKRHNAIYANMYQKR</sequence>
<evidence type="ECO:0000313" key="3">
    <source>
        <dbReference type="Proteomes" id="UP000593567"/>
    </source>
</evidence>
<dbReference type="Proteomes" id="UP000593567">
    <property type="component" value="Unassembled WGS sequence"/>
</dbReference>
<comment type="caution">
    <text evidence="2">The sequence shown here is derived from an EMBL/GenBank/DDBJ whole genome shotgun (WGS) entry which is preliminary data.</text>
</comment>
<reference evidence="2" key="1">
    <citation type="submission" date="2020-06" db="EMBL/GenBank/DDBJ databases">
        <title>Draft genome of Bugula neritina, a colonial animal packing powerful symbionts and potential medicines.</title>
        <authorList>
            <person name="Rayko M."/>
        </authorList>
    </citation>
    <scope>NUCLEOTIDE SEQUENCE [LARGE SCALE GENOMIC DNA]</scope>
    <source>
        <strain evidence="2">Kwan_BN1</strain>
    </source>
</reference>
<dbReference type="InterPro" id="IPR000477">
    <property type="entry name" value="RT_dom"/>
</dbReference>
<dbReference type="Pfam" id="PF00078">
    <property type="entry name" value="RVT_1"/>
    <property type="match status" value="1"/>
</dbReference>
<dbReference type="OrthoDB" id="6286681at2759"/>
<organism evidence="2 3">
    <name type="scientific">Bugula neritina</name>
    <name type="common">Brown bryozoan</name>
    <name type="synonym">Sertularia neritina</name>
    <dbReference type="NCBI Taxonomy" id="10212"/>
    <lineage>
        <taxon>Eukaryota</taxon>
        <taxon>Metazoa</taxon>
        <taxon>Spiralia</taxon>
        <taxon>Lophotrochozoa</taxon>
        <taxon>Bryozoa</taxon>
        <taxon>Gymnolaemata</taxon>
        <taxon>Cheilostomatida</taxon>
        <taxon>Flustrina</taxon>
        <taxon>Buguloidea</taxon>
        <taxon>Bugulidae</taxon>
        <taxon>Bugula</taxon>
    </lineage>
</organism>
<gene>
    <name evidence="2" type="ORF">EB796_005575</name>
</gene>
<proteinExistence type="predicted"/>
<protein>
    <recommendedName>
        <fullName evidence="1">Reverse transcriptase domain-containing protein</fullName>
    </recommendedName>
</protein>
<feature type="domain" description="Reverse transcriptase" evidence="1">
    <location>
        <begin position="8"/>
        <end position="67"/>
    </location>
</feature>
<accession>A0A7J7KBW5</accession>
<dbReference type="AlphaFoldDB" id="A0A7J7KBW5"/>
<evidence type="ECO:0000313" key="2">
    <source>
        <dbReference type="EMBL" id="KAF6036119.1"/>
    </source>
</evidence>